<keyword evidence="3" id="KW-1185">Reference proteome</keyword>
<dbReference type="Gene3D" id="3.90.1580.10">
    <property type="entry name" value="paralog of FGE (formylglycine-generating enzyme)"/>
    <property type="match status" value="1"/>
</dbReference>
<dbReference type="InterPro" id="IPR005532">
    <property type="entry name" value="SUMF_dom"/>
</dbReference>
<sequence>MRGGSWNNNPDNCRCASRNNNPGDNDNNNVGFRVVCGVL</sequence>
<dbReference type="InterPro" id="IPR042095">
    <property type="entry name" value="SUMF_sf"/>
</dbReference>
<protein>
    <submittedName>
        <fullName evidence="2">SUMF1/EgtB/PvdO family nonheme iron enzyme</fullName>
    </submittedName>
</protein>
<evidence type="ECO:0000259" key="1">
    <source>
        <dbReference type="Pfam" id="PF03781"/>
    </source>
</evidence>
<accession>A0AAP5IDM8</accession>
<reference evidence="3" key="1">
    <citation type="journal article" date="2021" name="Science">
        <title>Hunting the eagle killer: A cyanobacterial neurotoxin causes vacuolar myelinopathy.</title>
        <authorList>
            <person name="Breinlinger S."/>
            <person name="Phillips T.J."/>
            <person name="Haram B.N."/>
            <person name="Mares J."/>
            <person name="Martinez Yerena J.A."/>
            <person name="Hrouzek P."/>
            <person name="Sobotka R."/>
            <person name="Henderson W.M."/>
            <person name="Schmieder P."/>
            <person name="Williams S.M."/>
            <person name="Lauderdale J.D."/>
            <person name="Wilde H.D."/>
            <person name="Gerrin W."/>
            <person name="Kust A."/>
            <person name="Washington J.W."/>
            <person name="Wagner C."/>
            <person name="Geier B."/>
            <person name="Liebeke M."/>
            <person name="Enke H."/>
            <person name="Niedermeyer T.H.J."/>
            <person name="Wilde S.B."/>
        </authorList>
    </citation>
    <scope>NUCLEOTIDE SEQUENCE [LARGE SCALE GENOMIC DNA]</scope>
    <source>
        <strain evidence="3">Thurmond2011</strain>
    </source>
</reference>
<dbReference type="SUPFAM" id="SSF56436">
    <property type="entry name" value="C-type lectin-like"/>
    <property type="match status" value="1"/>
</dbReference>
<dbReference type="Proteomes" id="UP000667802">
    <property type="component" value="Unassembled WGS sequence"/>
</dbReference>
<evidence type="ECO:0000313" key="3">
    <source>
        <dbReference type="Proteomes" id="UP000667802"/>
    </source>
</evidence>
<dbReference type="AlphaFoldDB" id="A0AAP5IDM8"/>
<organism evidence="2 3">
    <name type="scientific">Aetokthonos hydrillicola Thurmond2011</name>
    <dbReference type="NCBI Taxonomy" id="2712845"/>
    <lineage>
        <taxon>Bacteria</taxon>
        <taxon>Bacillati</taxon>
        <taxon>Cyanobacteriota</taxon>
        <taxon>Cyanophyceae</taxon>
        <taxon>Nostocales</taxon>
        <taxon>Hapalosiphonaceae</taxon>
        <taxon>Aetokthonos</taxon>
    </lineage>
</organism>
<gene>
    <name evidence="2" type="ORF">G7B40_034165</name>
</gene>
<proteinExistence type="predicted"/>
<dbReference type="EMBL" id="JAALHA020000025">
    <property type="protein sequence ID" value="MDR9899566.1"/>
    <property type="molecule type" value="Genomic_DNA"/>
</dbReference>
<evidence type="ECO:0000313" key="2">
    <source>
        <dbReference type="EMBL" id="MDR9899566.1"/>
    </source>
</evidence>
<feature type="domain" description="Sulfatase-modifying factor enzyme-like" evidence="1">
    <location>
        <begin position="1"/>
        <end position="35"/>
    </location>
</feature>
<dbReference type="InterPro" id="IPR016187">
    <property type="entry name" value="CTDL_fold"/>
</dbReference>
<comment type="caution">
    <text evidence="2">The sequence shown here is derived from an EMBL/GenBank/DDBJ whole genome shotgun (WGS) entry which is preliminary data.</text>
</comment>
<dbReference type="Pfam" id="PF03781">
    <property type="entry name" value="FGE-sulfatase"/>
    <property type="match status" value="1"/>
</dbReference>
<name>A0AAP5IDM8_9CYAN</name>